<protein>
    <submittedName>
        <fullName evidence="1">Uncharacterized protein</fullName>
    </submittedName>
</protein>
<organism evidence="1">
    <name type="scientific">Arundo donax</name>
    <name type="common">Giant reed</name>
    <name type="synonym">Donax arundinaceus</name>
    <dbReference type="NCBI Taxonomy" id="35708"/>
    <lineage>
        <taxon>Eukaryota</taxon>
        <taxon>Viridiplantae</taxon>
        <taxon>Streptophyta</taxon>
        <taxon>Embryophyta</taxon>
        <taxon>Tracheophyta</taxon>
        <taxon>Spermatophyta</taxon>
        <taxon>Magnoliopsida</taxon>
        <taxon>Liliopsida</taxon>
        <taxon>Poales</taxon>
        <taxon>Poaceae</taxon>
        <taxon>PACMAD clade</taxon>
        <taxon>Arundinoideae</taxon>
        <taxon>Arundineae</taxon>
        <taxon>Arundo</taxon>
    </lineage>
</organism>
<dbReference type="EMBL" id="GBRH01175022">
    <property type="protein sequence ID" value="JAE22874.1"/>
    <property type="molecule type" value="Transcribed_RNA"/>
</dbReference>
<proteinExistence type="predicted"/>
<reference evidence="1" key="2">
    <citation type="journal article" date="2015" name="Data Brief">
        <title>Shoot transcriptome of the giant reed, Arundo donax.</title>
        <authorList>
            <person name="Barrero R.A."/>
            <person name="Guerrero F.D."/>
            <person name="Moolhuijzen P."/>
            <person name="Goolsby J.A."/>
            <person name="Tidwell J."/>
            <person name="Bellgard S.E."/>
            <person name="Bellgard M.I."/>
        </authorList>
    </citation>
    <scope>NUCLEOTIDE SEQUENCE</scope>
    <source>
        <tissue evidence="1">Shoot tissue taken approximately 20 cm above the soil surface</tissue>
    </source>
</reference>
<reference evidence="1" key="1">
    <citation type="submission" date="2014-09" db="EMBL/GenBank/DDBJ databases">
        <authorList>
            <person name="Magalhaes I.L.F."/>
            <person name="Oliveira U."/>
            <person name="Santos F.R."/>
            <person name="Vidigal T.H.D.A."/>
            <person name="Brescovit A.D."/>
            <person name="Santos A.J."/>
        </authorList>
    </citation>
    <scope>NUCLEOTIDE SEQUENCE</scope>
    <source>
        <tissue evidence="1">Shoot tissue taken approximately 20 cm above the soil surface</tissue>
    </source>
</reference>
<name>A0A0A9GHF8_ARUDO</name>
<accession>A0A0A9GHF8</accession>
<dbReference type="AlphaFoldDB" id="A0A0A9GHF8"/>
<sequence>MHCQVARSVLQSGSRYILLKSNKLKCQHNHILDSNGVQALQTKLLAQILPNSQFLKAHLENYSHLAQHQLLHSFVPHSISNKTPFCCGRLREVC</sequence>
<evidence type="ECO:0000313" key="1">
    <source>
        <dbReference type="EMBL" id="JAE22874.1"/>
    </source>
</evidence>